<dbReference type="GO" id="GO:0006281">
    <property type="term" value="P:DNA repair"/>
    <property type="evidence" value="ECO:0007669"/>
    <property type="project" value="TreeGrafter"/>
</dbReference>
<comment type="caution">
    <text evidence="1">The sequence shown here is derived from an EMBL/GenBank/DDBJ whole genome shotgun (WGS) entry which is preliminary data.</text>
</comment>
<dbReference type="EMBL" id="MHRA01000024">
    <property type="protein sequence ID" value="OHA15322.1"/>
    <property type="molecule type" value="Genomic_DNA"/>
</dbReference>
<proteinExistence type="predicted"/>
<dbReference type="InterPro" id="IPR023214">
    <property type="entry name" value="HAD_sf"/>
</dbReference>
<name>A0A1G2LWS8_9BACT</name>
<reference evidence="1 2" key="1">
    <citation type="journal article" date="2016" name="Nat. Commun.">
        <title>Thousands of microbial genomes shed light on interconnected biogeochemical processes in an aquifer system.</title>
        <authorList>
            <person name="Anantharaman K."/>
            <person name="Brown C.T."/>
            <person name="Hug L.A."/>
            <person name="Sharon I."/>
            <person name="Castelle C.J."/>
            <person name="Probst A.J."/>
            <person name="Thomas B.C."/>
            <person name="Singh A."/>
            <person name="Wilkins M.J."/>
            <person name="Karaoz U."/>
            <person name="Brodie E.L."/>
            <person name="Williams K.H."/>
            <person name="Hubbard S.S."/>
            <person name="Banfield J.F."/>
        </authorList>
    </citation>
    <scope>NUCLEOTIDE SEQUENCE [LARGE SCALE GENOMIC DNA]</scope>
</reference>
<dbReference type="InterPro" id="IPR041492">
    <property type="entry name" value="HAD_2"/>
</dbReference>
<dbReference type="GO" id="GO:0008967">
    <property type="term" value="F:phosphoglycolate phosphatase activity"/>
    <property type="evidence" value="ECO:0007669"/>
    <property type="project" value="TreeGrafter"/>
</dbReference>
<dbReference type="InterPro" id="IPR050155">
    <property type="entry name" value="HAD-like_hydrolase_sf"/>
</dbReference>
<sequence length="205" mass="23465">MLVIFDLDGVLVKASWNKLFEAYKNLIAADGKDWKDFFIDISEFKKFWSPDWNENNKKLRLKNVDVCHQIFYETYDGIDAGLFSWAPKIISQISKKHQLAICTNRHGEKAKILIKPISKYFSCVIGGENVKRLKPNPEGICMILDILKIKTKDVLMIGDMPADIIAGRAAGIKTGVVKWGLGDWDELMTYSPDYAFKKHEHLLKI</sequence>
<evidence type="ECO:0008006" key="3">
    <source>
        <dbReference type="Google" id="ProtNLM"/>
    </source>
</evidence>
<dbReference type="NCBIfam" id="TIGR01549">
    <property type="entry name" value="HAD-SF-IA-v1"/>
    <property type="match status" value="1"/>
</dbReference>
<organism evidence="1 2">
    <name type="scientific">Candidatus Tagabacteria bacterium RIFCSPLOWO2_01_FULL_42_9</name>
    <dbReference type="NCBI Taxonomy" id="1802296"/>
    <lineage>
        <taxon>Bacteria</taxon>
        <taxon>Candidatus Tagaibacteriota</taxon>
    </lineage>
</organism>
<dbReference type="InterPro" id="IPR023198">
    <property type="entry name" value="PGP-like_dom2"/>
</dbReference>
<evidence type="ECO:0000313" key="2">
    <source>
        <dbReference type="Proteomes" id="UP000178116"/>
    </source>
</evidence>
<dbReference type="PANTHER" id="PTHR43434:SF1">
    <property type="entry name" value="PHOSPHOGLYCOLATE PHOSPHATASE"/>
    <property type="match status" value="1"/>
</dbReference>
<dbReference type="SFLD" id="SFLDS00003">
    <property type="entry name" value="Haloacid_Dehalogenase"/>
    <property type="match status" value="1"/>
</dbReference>
<accession>A0A1G2LWS8</accession>
<evidence type="ECO:0000313" key="1">
    <source>
        <dbReference type="EMBL" id="OHA15322.1"/>
    </source>
</evidence>
<dbReference type="Gene3D" id="1.10.150.240">
    <property type="entry name" value="Putative phosphatase, domain 2"/>
    <property type="match status" value="1"/>
</dbReference>
<dbReference type="PANTHER" id="PTHR43434">
    <property type="entry name" value="PHOSPHOGLYCOLATE PHOSPHATASE"/>
    <property type="match status" value="1"/>
</dbReference>
<dbReference type="InterPro" id="IPR006439">
    <property type="entry name" value="HAD-SF_hydro_IA"/>
</dbReference>
<dbReference type="SFLD" id="SFLDG01129">
    <property type="entry name" value="C1.5:_HAD__Beta-PGM__Phosphata"/>
    <property type="match status" value="1"/>
</dbReference>
<dbReference type="Proteomes" id="UP000178116">
    <property type="component" value="Unassembled WGS sequence"/>
</dbReference>
<dbReference type="Pfam" id="PF13419">
    <property type="entry name" value="HAD_2"/>
    <property type="match status" value="1"/>
</dbReference>
<dbReference type="SUPFAM" id="SSF56784">
    <property type="entry name" value="HAD-like"/>
    <property type="match status" value="1"/>
</dbReference>
<gene>
    <name evidence="1" type="ORF">A3A10_01850</name>
</gene>
<dbReference type="AlphaFoldDB" id="A0A1G2LWS8"/>
<dbReference type="InterPro" id="IPR036412">
    <property type="entry name" value="HAD-like_sf"/>
</dbReference>
<protein>
    <recommendedName>
        <fullName evidence="3">HAD family hydrolase</fullName>
    </recommendedName>
</protein>
<dbReference type="Gene3D" id="3.40.50.1000">
    <property type="entry name" value="HAD superfamily/HAD-like"/>
    <property type="match status" value="1"/>
</dbReference>